<organism evidence="1">
    <name type="scientific">uncultured Pleomorphomonas sp</name>
    <dbReference type="NCBI Taxonomy" id="442121"/>
    <lineage>
        <taxon>Bacteria</taxon>
        <taxon>Pseudomonadati</taxon>
        <taxon>Pseudomonadota</taxon>
        <taxon>Alphaproteobacteria</taxon>
        <taxon>Hyphomicrobiales</taxon>
        <taxon>Pleomorphomonadaceae</taxon>
        <taxon>Pleomorphomonas</taxon>
        <taxon>environmental samples</taxon>
    </lineage>
</organism>
<protein>
    <submittedName>
        <fullName evidence="1">Uncharacterized protein</fullName>
    </submittedName>
</protein>
<gene>
    <name evidence="1" type="ORF">KL86PLE_100087</name>
</gene>
<dbReference type="EMBL" id="FMJD01000002">
    <property type="protein sequence ID" value="SCM71285.1"/>
    <property type="molecule type" value="Genomic_DNA"/>
</dbReference>
<dbReference type="AlphaFoldDB" id="A0A212L171"/>
<name>A0A212L171_9HYPH</name>
<accession>A0A212L171</accession>
<sequence>MPSQAIAFGRMAGGLFRSGVAIRRFPGPACPNVPGEQSARGKQAGAAIRVRWVQSRYIENHTDMTVTQLSCYGHSRTFVEPSWFPPGQYKSTLGETT</sequence>
<proteinExistence type="predicted"/>
<evidence type="ECO:0000313" key="1">
    <source>
        <dbReference type="EMBL" id="SCM71285.1"/>
    </source>
</evidence>
<reference evidence="1" key="1">
    <citation type="submission" date="2016-08" db="EMBL/GenBank/DDBJ databases">
        <authorList>
            <person name="Seilhamer J.J."/>
        </authorList>
    </citation>
    <scope>NUCLEOTIDE SEQUENCE</scope>
    <source>
        <strain evidence="1">86</strain>
    </source>
</reference>